<dbReference type="Pfam" id="PF10442">
    <property type="entry name" value="FIST_C"/>
    <property type="match status" value="1"/>
</dbReference>
<dbReference type="OrthoDB" id="378730at2"/>
<comment type="caution">
    <text evidence="3">The sequence shown here is derived from an EMBL/GenBank/DDBJ whole genome shotgun (WGS) entry which is preliminary data.</text>
</comment>
<dbReference type="RefSeq" id="WP_132849580.1">
    <property type="nucleotide sequence ID" value="NZ_CP058648.1"/>
</dbReference>
<dbReference type="SMART" id="SM01204">
    <property type="entry name" value="FIST_C"/>
    <property type="match status" value="1"/>
</dbReference>
<dbReference type="PANTHER" id="PTHR40252">
    <property type="entry name" value="BLR0328 PROTEIN"/>
    <property type="match status" value="1"/>
</dbReference>
<protein>
    <recommendedName>
        <fullName evidence="5">FIST-like protein</fullName>
    </recommendedName>
</protein>
<sequence length="350" mass="40026">MYYKSMSDFKINEKDISANCKLLILIAENTQHTEIFNLFQYLDSLGIEYMGGIFPSVIYKDNYYNSGFIVKYFYNIEFAEILSMDSENVEIPVYNKKEISSLILVDGLSPNIKDFLNLLFTNYTDTIKYFGGGAGSLKPNNLPPIFHKGKFYENSALVILLETDVELFIDHGWDKMDGPFLVTSSQLNILKEINWQSALSFYEEIIFEKTGLKLNENNFFDVTKAFPLGIENEDENIIVRDPWKIVDDEDILCVSDIPNNSTIYILNGDAISLLKISKRVRIQNRKSNSLLFDCVSRALFLEKNFDIELLNISSQTKNDVIGVLSIGEISTTTKGKLAFLNKTLVYCEFD</sequence>
<dbReference type="EMBL" id="SLYC01000051">
    <property type="protein sequence ID" value="TCP96463.1"/>
    <property type="molecule type" value="Genomic_DNA"/>
</dbReference>
<reference evidence="3 4" key="1">
    <citation type="submission" date="2019-03" db="EMBL/GenBank/DDBJ databases">
        <title>Genomic Encyclopedia of Type Strains, Phase IV (KMG-IV): sequencing the most valuable type-strain genomes for metagenomic binning, comparative biology and taxonomic classification.</title>
        <authorList>
            <person name="Goeker M."/>
        </authorList>
    </citation>
    <scope>NUCLEOTIDE SEQUENCE [LARGE SCALE GENOMIC DNA]</scope>
    <source>
        <strain evidence="3 4">DSM 100013</strain>
    </source>
</reference>
<evidence type="ECO:0008006" key="5">
    <source>
        <dbReference type="Google" id="ProtNLM"/>
    </source>
</evidence>
<dbReference type="AlphaFoldDB" id="A0A4V2T279"/>
<keyword evidence="4" id="KW-1185">Reference proteome</keyword>
<gene>
    <name evidence="3" type="ORF">EDD79_105119</name>
</gene>
<dbReference type="InterPro" id="IPR019494">
    <property type="entry name" value="FIST_C"/>
</dbReference>
<dbReference type="Pfam" id="PF08495">
    <property type="entry name" value="FIST"/>
    <property type="match status" value="1"/>
</dbReference>
<proteinExistence type="predicted"/>
<evidence type="ECO:0000259" key="2">
    <source>
        <dbReference type="SMART" id="SM01204"/>
    </source>
</evidence>
<evidence type="ECO:0000313" key="4">
    <source>
        <dbReference type="Proteomes" id="UP000295504"/>
    </source>
</evidence>
<evidence type="ECO:0000259" key="1">
    <source>
        <dbReference type="SMART" id="SM00897"/>
    </source>
</evidence>
<name>A0A4V2T279_9FIRM</name>
<dbReference type="SMART" id="SM00897">
    <property type="entry name" value="FIST"/>
    <property type="match status" value="1"/>
</dbReference>
<evidence type="ECO:0000313" key="3">
    <source>
        <dbReference type="EMBL" id="TCP96463.1"/>
    </source>
</evidence>
<feature type="domain" description="FIST C-domain" evidence="2">
    <location>
        <begin position="198"/>
        <end position="332"/>
    </location>
</feature>
<dbReference type="Proteomes" id="UP000295504">
    <property type="component" value="Unassembled WGS sequence"/>
</dbReference>
<organism evidence="3 4">
    <name type="scientific">Serpentinicella alkaliphila</name>
    <dbReference type="NCBI Taxonomy" id="1734049"/>
    <lineage>
        <taxon>Bacteria</taxon>
        <taxon>Bacillati</taxon>
        <taxon>Bacillota</taxon>
        <taxon>Clostridia</taxon>
        <taxon>Peptostreptococcales</taxon>
        <taxon>Natronincolaceae</taxon>
        <taxon>Serpentinicella</taxon>
    </lineage>
</organism>
<feature type="domain" description="FIST" evidence="1">
    <location>
        <begin position="18"/>
        <end position="197"/>
    </location>
</feature>
<accession>A0A4V2T279</accession>
<dbReference type="InterPro" id="IPR013702">
    <property type="entry name" value="FIST_domain_N"/>
</dbReference>
<dbReference type="PANTHER" id="PTHR40252:SF2">
    <property type="entry name" value="BLR0328 PROTEIN"/>
    <property type="match status" value="1"/>
</dbReference>